<gene>
    <name evidence="1" type="ORF">M404DRAFT_992464</name>
</gene>
<dbReference type="Proteomes" id="UP000054217">
    <property type="component" value="Unassembled WGS sequence"/>
</dbReference>
<dbReference type="HOGENOM" id="CLU_3088208_0_0_1"/>
<sequence>MAVGSGSPQSFAVVLGTIHSRKHRVRIWSPSFVLFRGREGSTSKKQYYERHH</sequence>
<organism evidence="1 2">
    <name type="scientific">Pisolithus tinctorius Marx 270</name>
    <dbReference type="NCBI Taxonomy" id="870435"/>
    <lineage>
        <taxon>Eukaryota</taxon>
        <taxon>Fungi</taxon>
        <taxon>Dikarya</taxon>
        <taxon>Basidiomycota</taxon>
        <taxon>Agaricomycotina</taxon>
        <taxon>Agaricomycetes</taxon>
        <taxon>Agaricomycetidae</taxon>
        <taxon>Boletales</taxon>
        <taxon>Sclerodermatineae</taxon>
        <taxon>Pisolithaceae</taxon>
        <taxon>Pisolithus</taxon>
    </lineage>
</organism>
<dbReference type="EMBL" id="KN831945">
    <property type="protein sequence ID" value="KIO14204.1"/>
    <property type="molecule type" value="Genomic_DNA"/>
</dbReference>
<dbReference type="InParanoid" id="A0A0C3PYE6"/>
<dbReference type="AlphaFoldDB" id="A0A0C3PYE6"/>
<dbReference type="OrthoDB" id="10541956at2759"/>
<evidence type="ECO:0000313" key="1">
    <source>
        <dbReference type="EMBL" id="KIO14204.1"/>
    </source>
</evidence>
<evidence type="ECO:0000313" key="2">
    <source>
        <dbReference type="Proteomes" id="UP000054217"/>
    </source>
</evidence>
<accession>A0A0C3PYE6</accession>
<proteinExistence type="predicted"/>
<reference evidence="2" key="2">
    <citation type="submission" date="2015-01" db="EMBL/GenBank/DDBJ databases">
        <title>Evolutionary Origins and Diversification of the Mycorrhizal Mutualists.</title>
        <authorList>
            <consortium name="DOE Joint Genome Institute"/>
            <consortium name="Mycorrhizal Genomics Consortium"/>
            <person name="Kohler A."/>
            <person name="Kuo A."/>
            <person name="Nagy L.G."/>
            <person name="Floudas D."/>
            <person name="Copeland A."/>
            <person name="Barry K.W."/>
            <person name="Cichocki N."/>
            <person name="Veneault-Fourrey C."/>
            <person name="LaButti K."/>
            <person name="Lindquist E.A."/>
            <person name="Lipzen A."/>
            <person name="Lundell T."/>
            <person name="Morin E."/>
            <person name="Murat C."/>
            <person name="Riley R."/>
            <person name="Ohm R."/>
            <person name="Sun H."/>
            <person name="Tunlid A."/>
            <person name="Henrissat B."/>
            <person name="Grigoriev I.V."/>
            <person name="Hibbett D.S."/>
            <person name="Martin F."/>
        </authorList>
    </citation>
    <scope>NUCLEOTIDE SEQUENCE [LARGE SCALE GENOMIC DNA]</scope>
    <source>
        <strain evidence="2">Marx 270</strain>
    </source>
</reference>
<reference evidence="1 2" key="1">
    <citation type="submission" date="2014-04" db="EMBL/GenBank/DDBJ databases">
        <authorList>
            <consortium name="DOE Joint Genome Institute"/>
            <person name="Kuo A."/>
            <person name="Kohler A."/>
            <person name="Costa M.D."/>
            <person name="Nagy L.G."/>
            <person name="Floudas D."/>
            <person name="Copeland A."/>
            <person name="Barry K.W."/>
            <person name="Cichocki N."/>
            <person name="Veneault-Fourrey C."/>
            <person name="LaButti K."/>
            <person name="Lindquist E.A."/>
            <person name="Lipzen A."/>
            <person name="Lundell T."/>
            <person name="Morin E."/>
            <person name="Murat C."/>
            <person name="Sun H."/>
            <person name="Tunlid A."/>
            <person name="Henrissat B."/>
            <person name="Grigoriev I.V."/>
            <person name="Hibbett D.S."/>
            <person name="Martin F."/>
            <person name="Nordberg H.P."/>
            <person name="Cantor M.N."/>
            <person name="Hua S.X."/>
        </authorList>
    </citation>
    <scope>NUCLEOTIDE SEQUENCE [LARGE SCALE GENOMIC DNA]</scope>
    <source>
        <strain evidence="1 2">Marx 270</strain>
    </source>
</reference>
<protein>
    <submittedName>
        <fullName evidence="1">Uncharacterized protein</fullName>
    </submittedName>
</protein>
<keyword evidence="2" id="KW-1185">Reference proteome</keyword>
<name>A0A0C3PYE6_PISTI</name>